<feature type="chain" id="PRO_5003698652" evidence="2">
    <location>
        <begin position="21"/>
        <end position="107"/>
    </location>
</feature>
<dbReference type="AlphaFoldDB" id="I4YXY4"/>
<proteinExistence type="predicted"/>
<evidence type="ECO:0000313" key="4">
    <source>
        <dbReference type="Proteomes" id="UP000003947"/>
    </source>
</evidence>
<reference evidence="3 4" key="1">
    <citation type="submission" date="2012-02" db="EMBL/GenBank/DDBJ databases">
        <title>Improved High-Quality Draft sequence of Microvirga sp. WSM3557.</title>
        <authorList>
            <consortium name="US DOE Joint Genome Institute"/>
            <person name="Lucas S."/>
            <person name="Han J."/>
            <person name="Lapidus A."/>
            <person name="Cheng J.-F."/>
            <person name="Goodwin L."/>
            <person name="Pitluck S."/>
            <person name="Peters L."/>
            <person name="Zhang X."/>
            <person name="Detter J.C."/>
            <person name="Han C."/>
            <person name="Tapia R."/>
            <person name="Land M."/>
            <person name="Hauser L."/>
            <person name="Kyrpides N."/>
            <person name="Ivanova N."/>
            <person name="Pagani I."/>
            <person name="Brau L."/>
            <person name="Yates R."/>
            <person name="O'Hara G."/>
            <person name="Rui T."/>
            <person name="Howieson J."/>
            <person name="Reeve W."/>
            <person name="Woyke T."/>
        </authorList>
    </citation>
    <scope>NUCLEOTIDE SEQUENCE [LARGE SCALE GENOMIC DNA]</scope>
    <source>
        <strain evidence="3 4">WSM3557</strain>
    </source>
</reference>
<dbReference type="RefSeq" id="WP_009491490.1">
    <property type="nucleotide sequence ID" value="NZ_CP141048.1"/>
</dbReference>
<name>I4YXY4_9HYPH</name>
<feature type="signal peptide" evidence="2">
    <location>
        <begin position="1"/>
        <end position="20"/>
    </location>
</feature>
<dbReference type="HOGENOM" id="CLU_2206989_0_0_5"/>
<dbReference type="eggNOG" id="ENOG5031ANA">
    <property type="taxonomic scope" value="Bacteria"/>
</dbReference>
<evidence type="ECO:0000256" key="2">
    <source>
        <dbReference type="SAM" id="SignalP"/>
    </source>
</evidence>
<dbReference type="EMBL" id="JH660642">
    <property type="protein sequence ID" value="EIM28826.1"/>
    <property type="molecule type" value="Genomic_DNA"/>
</dbReference>
<keyword evidence="2" id="KW-0732">Signal</keyword>
<evidence type="ECO:0000313" key="3">
    <source>
        <dbReference type="EMBL" id="EIM28826.1"/>
    </source>
</evidence>
<feature type="region of interest" description="Disordered" evidence="1">
    <location>
        <begin position="17"/>
        <end position="107"/>
    </location>
</feature>
<evidence type="ECO:0000256" key="1">
    <source>
        <dbReference type="SAM" id="MobiDB-lite"/>
    </source>
</evidence>
<organism evidence="3 4">
    <name type="scientific">Microvirga lotononidis</name>
    <dbReference type="NCBI Taxonomy" id="864069"/>
    <lineage>
        <taxon>Bacteria</taxon>
        <taxon>Pseudomonadati</taxon>
        <taxon>Pseudomonadota</taxon>
        <taxon>Alphaproteobacteria</taxon>
        <taxon>Hyphomicrobiales</taxon>
        <taxon>Methylobacteriaceae</taxon>
        <taxon>Microvirga</taxon>
    </lineage>
</organism>
<sequence precursor="true">MRAPLILFVAAVGLSTPCFAQNPCPEEPASTAATTPDPNSQASGTSPGTAGSSGWTGGLGGSYIGTTPKGPTPQSPSDHPATASGLDPMKNAATPTAGPSGGCTPSR</sequence>
<feature type="compositionally biased region" description="Low complexity" evidence="1">
    <location>
        <begin position="43"/>
        <end position="53"/>
    </location>
</feature>
<gene>
    <name evidence="3" type="ORF">MicloDRAFT_00024700</name>
</gene>
<dbReference type="OrthoDB" id="8020662at2"/>
<dbReference type="Proteomes" id="UP000003947">
    <property type="component" value="Unassembled WGS sequence"/>
</dbReference>
<dbReference type="PATRIC" id="fig|864069.3.peg.2672"/>
<protein>
    <submittedName>
        <fullName evidence="3">Uncharacterized protein</fullName>
    </submittedName>
</protein>
<feature type="compositionally biased region" description="Gly residues" evidence="1">
    <location>
        <begin position="54"/>
        <end position="63"/>
    </location>
</feature>
<keyword evidence="4" id="KW-1185">Reference proteome</keyword>
<accession>I4YXY4</accession>
<feature type="compositionally biased region" description="Polar residues" evidence="1">
    <location>
        <begin position="31"/>
        <end position="42"/>
    </location>
</feature>